<keyword evidence="2" id="KW-0539">Nucleus</keyword>
<dbReference type="EMBL" id="BPLR01010429">
    <property type="protein sequence ID" value="GIY39214.1"/>
    <property type="molecule type" value="Genomic_DNA"/>
</dbReference>
<evidence type="ECO:0000313" key="4">
    <source>
        <dbReference type="EMBL" id="GIY39214.1"/>
    </source>
</evidence>
<dbReference type="PANTHER" id="PTHR12610:SF12">
    <property type="entry name" value="SEQUENCE-SPECIFIC SINGLE-STRANDED DNA-BINDING PROTEIN, ISOFORM D"/>
    <property type="match status" value="1"/>
</dbReference>
<comment type="subcellular location">
    <subcellularLocation>
        <location evidence="1">Nucleus</location>
    </subcellularLocation>
</comment>
<feature type="compositionally biased region" description="Low complexity" evidence="3">
    <location>
        <begin position="55"/>
        <end position="65"/>
    </location>
</feature>
<feature type="region of interest" description="Disordered" evidence="3">
    <location>
        <begin position="55"/>
        <end position="103"/>
    </location>
</feature>
<evidence type="ECO:0000256" key="3">
    <source>
        <dbReference type="SAM" id="MobiDB-lite"/>
    </source>
</evidence>
<name>A0AAV4SZE1_CAEEX</name>
<dbReference type="GO" id="GO:0045944">
    <property type="term" value="P:positive regulation of transcription by RNA polymerase II"/>
    <property type="evidence" value="ECO:0007669"/>
    <property type="project" value="TreeGrafter"/>
</dbReference>
<organism evidence="4 5">
    <name type="scientific">Caerostris extrusa</name>
    <name type="common">Bark spider</name>
    <name type="synonym">Caerostris bankana</name>
    <dbReference type="NCBI Taxonomy" id="172846"/>
    <lineage>
        <taxon>Eukaryota</taxon>
        <taxon>Metazoa</taxon>
        <taxon>Ecdysozoa</taxon>
        <taxon>Arthropoda</taxon>
        <taxon>Chelicerata</taxon>
        <taxon>Arachnida</taxon>
        <taxon>Araneae</taxon>
        <taxon>Araneomorphae</taxon>
        <taxon>Entelegynae</taxon>
        <taxon>Araneoidea</taxon>
        <taxon>Araneidae</taxon>
        <taxon>Caerostris</taxon>
    </lineage>
</organism>
<sequence>MKKTRPLTSEEVELINQQKPRMNCKSNKSPATQLLTPHCIKEWINMRPFMSPRYPGGPRPGVRMPQQVEFNPPGGVPGQPMIPNSMDPTRQGDGGEFVGWQGPPGMNPMNPRMNAPRGQPLPMNPGLVVSLRRRYAGDADGFAEKLKGLIHPTFTFN</sequence>
<dbReference type="GO" id="GO:0005634">
    <property type="term" value="C:nucleus"/>
    <property type="evidence" value="ECO:0007669"/>
    <property type="project" value="UniProtKB-SubCell"/>
</dbReference>
<comment type="caution">
    <text evidence="4">The sequence shown here is derived from an EMBL/GenBank/DDBJ whole genome shotgun (WGS) entry which is preliminary data.</text>
</comment>
<dbReference type="PANTHER" id="PTHR12610">
    <property type="entry name" value="SINGLE STRANDED DNA BINDING PROTEIN"/>
    <property type="match status" value="1"/>
</dbReference>
<evidence type="ECO:0000313" key="5">
    <source>
        <dbReference type="Proteomes" id="UP001054945"/>
    </source>
</evidence>
<dbReference type="Proteomes" id="UP001054945">
    <property type="component" value="Unassembled WGS sequence"/>
</dbReference>
<keyword evidence="5" id="KW-1185">Reference proteome</keyword>
<gene>
    <name evidence="4" type="ORF">CEXT_285471</name>
</gene>
<dbReference type="AlphaFoldDB" id="A0AAV4SZE1"/>
<evidence type="ECO:0000256" key="2">
    <source>
        <dbReference type="ARBA" id="ARBA00023242"/>
    </source>
</evidence>
<evidence type="ECO:0000256" key="1">
    <source>
        <dbReference type="ARBA" id="ARBA00004123"/>
    </source>
</evidence>
<dbReference type="Pfam" id="PF04503">
    <property type="entry name" value="SSDP"/>
    <property type="match status" value="1"/>
</dbReference>
<accession>A0AAV4SZE1</accession>
<proteinExistence type="predicted"/>
<protein>
    <submittedName>
        <fullName evidence="4">UDP-N-acetylglucosamine transporter</fullName>
    </submittedName>
</protein>
<reference evidence="4 5" key="1">
    <citation type="submission" date="2021-06" db="EMBL/GenBank/DDBJ databases">
        <title>Caerostris extrusa draft genome.</title>
        <authorList>
            <person name="Kono N."/>
            <person name="Arakawa K."/>
        </authorList>
    </citation>
    <scope>NUCLEOTIDE SEQUENCE [LARGE SCALE GENOMIC DNA]</scope>
</reference>